<name>A0ACC1LUH8_9FUNG</name>
<feature type="non-terminal residue" evidence="1">
    <location>
        <position position="141"/>
    </location>
</feature>
<keyword evidence="2" id="KW-1185">Reference proteome</keyword>
<comment type="caution">
    <text evidence="1">The sequence shown here is derived from an EMBL/GenBank/DDBJ whole genome shotgun (WGS) entry which is preliminary data.</text>
</comment>
<evidence type="ECO:0000313" key="2">
    <source>
        <dbReference type="Proteomes" id="UP001139981"/>
    </source>
</evidence>
<dbReference type="EMBL" id="JANBVB010002801">
    <property type="protein sequence ID" value="KAJ2882317.1"/>
    <property type="molecule type" value="Genomic_DNA"/>
</dbReference>
<organism evidence="1 2">
    <name type="scientific">Coemansia aciculifera</name>
    <dbReference type="NCBI Taxonomy" id="417176"/>
    <lineage>
        <taxon>Eukaryota</taxon>
        <taxon>Fungi</taxon>
        <taxon>Fungi incertae sedis</taxon>
        <taxon>Zoopagomycota</taxon>
        <taxon>Kickxellomycotina</taxon>
        <taxon>Kickxellomycetes</taxon>
        <taxon>Kickxellales</taxon>
        <taxon>Kickxellaceae</taxon>
        <taxon>Coemansia</taxon>
    </lineage>
</organism>
<protein>
    <submittedName>
        <fullName evidence="1">Uncharacterized protein</fullName>
    </submittedName>
</protein>
<accession>A0ACC1LUH8</accession>
<proteinExistence type="predicted"/>
<evidence type="ECO:0000313" key="1">
    <source>
        <dbReference type="EMBL" id="KAJ2882317.1"/>
    </source>
</evidence>
<reference evidence="1" key="1">
    <citation type="submission" date="2022-07" db="EMBL/GenBank/DDBJ databases">
        <title>Phylogenomic reconstructions and comparative analyses of Kickxellomycotina fungi.</title>
        <authorList>
            <person name="Reynolds N.K."/>
            <person name="Stajich J.E."/>
            <person name="Barry K."/>
            <person name="Grigoriev I.V."/>
            <person name="Crous P."/>
            <person name="Smith M.E."/>
        </authorList>
    </citation>
    <scope>NUCLEOTIDE SEQUENCE</scope>
    <source>
        <strain evidence="1">CBS 190363</strain>
    </source>
</reference>
<gene>
    <name evidence="1" type="ORF">IWW38_005677</name>
</gene>
<sequence>MGSSWTSDKYHDPLAFSRLLLLVIDNAALSDVGQLAGGNYAAGLSRHAAARAWVDASTDEWEHIVETLVLLLLQGVRTQKQTLNIVLAAGITSQRQEYTAEFDHGLAIYYIDTIQRYLMCAGDGVIQSMLAKAPTSPAIRQ</sequence>
<dbReference type="Proteomes" id="UP001139981">
    <property type="component" value="Unassembled WGS sequence"/>
</dbReference>